<accession>A0A091XFE1</accession>
<evidence type="ECO:0000313" key="1">
    <source>
        <dbReference type="EMBL" id="KFR11981.1"/>
    </source>
</evidence>
<reference evidence="1 2" key="1">
    <citation type="submission" date="2014-04" db="EMBL/GenBank/DDBJ databases">
        <title>Genome evolution of avian class.</title>
        <authorList>
            <person name="Zhang G."/>
            <person name="Li C."/>
        </authorList>
    </citation>
    <scope>NUCLEOTIDE SEQUENCE [LARGE SCALE GENOMIC DNA]</scope>
    <source>
        <strain evidence="1">BGI_N306</strain>
    </source>
</reference>
<dbReference type="Proteomes" id="UP000053605">
    <property type="component" value="Unassembled WGS sequence"/>
</dbReference>
<keyword evidence="2" id="KW-1185">Reference proteome</keyword>
<organism evidence="1 2">
    <name type="scientific">Opisthocomus hoazin</name>
    <name type="common">Hoatzin</name>
    <name type="synonym">Phasianus hoazin</name>
    <dbReference type="NCBI Taxonomy" id="30419"/>
    <lineage>
        <taxon>Eukaryota</taxon>
        <taxon>Metazoa</taxon>
        <taxon>Chordata</taxon>
        <taxon>Craniata</taxon>
        <taxon>Vertebrata</taxon>
        <taxon>Euteleostomi</taxon>
        <taxon>Archelosauria</taxon>
        <taxon>Archosauria</taxon>
        <taxon>Dinosauria</taxon>
        <taxon>Saurischia</taxon>
        <taxon>Theropoda</taxon>
        <taxon>Coelurosauria</taxon>
        <taxon>Aves</taxon>
        <taxon>Neognathae</taxon>
        <taxon>Neoaves</taxon>
        <taxon>Opisthocomiformes</taxon>
        <taxon>Opisthocomidae</taxon>
        <taxon>Opisthocomus</taxon>
    </lineage>
</organism>
<protein>
    <submittedName>
        <fullName evidence="1">Secretoglobin family 1C member 1</fullName>
    </submittedName>
</protein>
<proteinExistence type="predicted"/>
<sequence length="68" mass="7140">GAGSAPEIVPSFLRTLLEGSAEQLRSGPVAQYEVDDLTRAALTALKESIDALSPEHIKALVNLLVIPS</sequence>
<dbReference type="InterPro" id="IPR035960">
    <property type="entry name" value="Secretoglobin_sf"/>
</dbReference>
<name>A0A091XFE1_OPIHO</name>
<dbReference type="SUPFAM" id="SSF48201">
    <property type="entry name" value="Uteroglobin-like"/>
    <property type="match status" value="1"/>
</dbReference>
<dbReference type="PhylomeDB" id="A0A091XFE1"/>
<feature type="non-terminal residue" evidence="1">
    <location>
        <position position="68"/>
    </location>
</feature>
<gene>
    <name evidence="1" type="ORF">N306_06754</name>
</gene>
<dbReference type="AlphaFoldDB" id="A0A091XFE1"/>
<feature type="non-terminal residue" evidence="1">
    <location>
        <position position="1"/>
    </location>
</feature>
<dbReference type="EMBL" id="KK735025">
    <property type="protein sequence ID" value="KFR11981.1"/>
    <property type="molecule type" value="Genomic_DNA"/>
</dbReference>
<dbReference type="STRING" id="30419.A0A091XFE1"/>
<evidence type="ECO:0000313" key="2">
    <source>
        <dbReference type="Proteomes" id="UP000053605"/>
    </source>
</evidence>